<name>A0ABX1GRA6_9FLAO</name>
<gene>
    <name evidence="2" type="ORF">HCU67_10970</name>
</gene>
<keyword evidence="3" id="KW-1185">Reference proteome</keyword>
<feature type="chain" id="PRO_5046875876" description="Macroglobulin domain-containing protein" evidence="1">
    <location>
        <begin position="21"/>
        <end position="588"/>
    </location>
</feature>
<keyword evidence="1" id="KW-0732">Signal</keyword>
<evidence type="ECO:0000313" key="2">
    <source>
        <dbReference type="EMBL" id="NKI32468.1"/>
    </source>
</evidence>
<dbReference type="EMBL" id="JAAWWL010000002">
    <property type="protein sequence ID" value="NKI32468.1"/>
    <property type="molecule type" value="Genomic_DNA"/>
</dbReference>
<accession>A0ABX1GRA6</accession>
<organism evidence="2 3">
    <name type="scientific">Croceivirga thetidis</name>
    <dbReference type="NCBI Taxonomy" id="2721623"/>
    <lineage>
        <taxon>Bacteria</taxon>
        <taxon>Pseudomonadati</taxon>
        <taxon>Bacteroidota</taxon>
        <taxon>Flavobacteriia</taxon>
        <taxon>Flavobacteriales</taxon>
        <taxon>Flavobacteriaceae</taxon>
        <taxon>Croceivirga</taxon>
    </lineage>
</organism>
<evidence type="ECO:0000256" key="1">
    <source>
        <dbReference type="SAM" id="SignalP"/>
    </source>
</evidence>
<evidence type="ECO:0000313" key="3">
    <source>
        <dbReference type="Proteomes" id="UP000718451"/>
    </source>
</evidence>
<reference evidence="2 3" key="1">
    <citation type="submission" date="2020-04" db="EMBL/GenBank/DDBJ databases">
        <authorList>
            <person name="Yoon J."/>
        </authorList>
    </citation>
    <scope>NUCLEOTIDE SEQUENCE [LARGE SCALE GENOMIC DNA]</scope>
    <source>
        <strain evidence="2 3">DJ-13</strain>
    </source>
</reference>
<evidence type="ECO:0008006" key="4">
    <source>
        <dbReference type="Google" id="ProtNLM"/>
    </source>
</evidence>
<dbReference type="Proteomes" id="UP000718451">
    <property type="component" value="Unassembled WGS sequence"/>
</dbReference>
<feature type="signal peptide" evidence="1">
    <location>
        <begin position="1"/>
        <end position="20"/>
    </location>
</feature>
<protein>
    <recommendedName>
        <fullName evidence="4">Macroglobulin domain-containing protein</fullName>
    </recommendedName>
</protein>
<comment type="caution">
    <text evidence="2">The sequence shown here is derived from an EMBL/GenBank/DDBJ whole genome shotgun (WGS) entry which is preliminary data.</text>
</comment>
<dbReference type="RefSeq" id="WP_168552667.1">
    <property type="nucleotide sequence ID" value="NZ_JAAWWL010000002.1"/>
</dbReference>
<proteinExistence type="predicted"/>
<sequence length="588" mass="67124">MKQIVKILGLVCFVFTGSLAQQTVNSELDLEVLKKLPQEKVYVSHTGPVVFSGEYLYFSFQCFSAQNSRLSSQSKLGYLALVNGNKEYLFEQKIRLNDGLGQGDFFVSTEIPSGVYKLLGYTQWMKNNGLAQVFKDDLIIINPYAADQSLLLSKTQDKIGDKEKGTPSSLKMDSSVVGIILKKFNYQKREKVELGLKNYKGNLGYGTYSIRVQKKDGLYPNKNSNAISFANDYLNVDKLANLDRSGHIFLPERDGELLIGTVKDKITGKPISETPVVVSLPGKQFVLKSVLTDFNGGFYTYLREDYQTGSIVLQATGTEKEANIQLKPSRKLNLDNLEFGEYTIQKEMSEAIKLRSIHNQVENQYFAMKPDSILQTNPENPFNSENSMVFNLDDYTRFKTFKETLVEIINIARYRPNPTGNDFIRIVQDFKRFNEELNNFPAIVLFDGVFVSDHNSVKDYNAKNIKSISLIRDQFRLGNEEYQGIMYVETFDGDYFKDYRPPNGVLLDLKKPIPQKNYFSQVYDQTGSFDRIPDYRRLLLWKPNVVVDEGQLQFEFFTSDITGEFEIIVDGFTTYGKPISFSRSITVE</sequence>